<dbReference type="SMART" id="SM00052">
    <property type="entry name" value="EAL"/>
    <property type="match status" value="1"/>
</dbReference>
<dbReference type="SUPFAM" id="SSF141868">
    <property type="entry name" value="EAL domain-like"/>
    <property type="match status" value="1"/>
</dbReference>
<dbReference type="Gene3D" id="3.30.450.20">
    <property type="entry name" value="PAS domain"/>
    <property type="match status" value="2"/>
</dbReference>
<dbReference type="CDD" id="cd06225">
    <property type="entry name" value="HAMP"/>
    <property type="match status" value="1"/>
</dbReference>
<reference evidence="10 11" key="1">
    <citation type="submission" date="2014-10" db="EMBL/GenBank/DDBJ databases">
        <title>Genome sequence of Clostridium aceticum DSM 1496.</title>
        <authorList>
            <person name="Poehlein A."/>
            <person name="Schiel-Bengelsdorf B."/>
            <person name="Gottschalk G."/>
            <person name="Duerre P."/>
            <person name="Daniel R."/>
        </authorList>
    </citation>
    <scope>NUCLEOTIDE SEQUENCE [LARGE SCALE GENOMIC DNA]</scope>
    <source>
        <strain evidence="10 11">DSM 1496</strain>
    </source>
</reference>
<dbReference type="InterPro" id="IPR052155">
    <property type="entry name" value="Biofilm_reg_signaling"/>
</dbReference>
<dbReference type="Gene3D" id="6.10.340.10">
    <property type="match status" value="1"/>
</dbReference>
<dbReference type="SMART" id="SM00267">
    <property type="entry name" value="GGDEF"/>
    <property type="match status" value="1"/>
</dbReference>
<dbReference type="CDD" id="cd01948">
    <property type="entry name" value="EAL"/>
    <property type="match status" value="1"/>
</dbReference>
<dbReference type="SUPFAM" id="SSF158472">
    <property type="entry name" value="HAMP domain-like"/>
    <property type="match status" value="1"/>
</dbReference>
<dbReference type="FunFam" id="3.20.20.450:FF:000001">
    <property type="entry name" value="Cyclic di-GMP phosphodiesterase yahA"/>
    <property type="match status" value="1"/>
</dbReference>
<dbReference type="Pfam" id="PF02743">
    <property type="entry name" value="dCache_1"/>
    <property type="match status" value="1"/>
</dbReference>
<feature type="domain" description="HAMP" evidence="8">
    <location>
        <begin position="316"/>
        <end position="368"/>
    </location>
</feature>
<dbReference type="InterPro" id="IPR003660">
    <property type="entry name" value="HAMP_dom"/>
</dbReference>
<evidence type="ECO:0000256" key="3">
    <source>
        <dbReference type="ARBA" id="ARBA00022692"/>
    </source>
</evidence>
<comment type="subcellular location">
    <subcellularLocation>
        <location evidence="1">Cell membrane</location>
        <topology evidence="1">Multi-pass membrane protein</topology>
    </subcellularLocation>
</comment>
<dbReference type="InterPro" id="IPR000160">
    <property type="entry name" value="GGDEF_dom"/>
</dbReference>
<dbReference type="PROSITE" id="PS50885">
    <property type="entry name" value="HAMP"/>
    <property type="match status" value="1"/>
</dbReference>
<evidence type="ECO:0000256" key="6">
    <source>
        <dbReference type="SAM" id="Phobius"/>
    </source>
</evidence>
<gene>
    <name evidence="10" type="ORF">CACET_c28230</name>
</gene>
<dbReference type="CDD" id="cd12912">
    <property type="entry name" value="PDC2_MCP_like"/>
    <property type="match status" value="1"/>
</dbReference>
<dbReference type="InterPro" id="IPR035919">
    <property type="entry name" value="EAL_sf"/>
</dbReference>
<dbReference type="InterPro" id="IPR033479">
    <property type="entry name" value="dCache_1"/>
</dbReference>
<feature type="domain" description="EAL" evidence="7">
    <location>
        <begin position="539"/>
        <end position="793"/>
    </location>
</feature>
<feature type="domain" description="GGDEF" evidence="9">
    <location>
        <begin position="397"/>
        <end position="530"/>
    </location>
</feature>
<dbReference type="SUPFAM" id="SSF103190">
    <property type="entry name" value="Sensory domain-like"/>
    <property type="match status" value="1"/>
</dbReference>
<evidence type="ECO:0000259" key="9">
    <source>
        <dbReference type="PROSITE" id="PS50887"/>
    </source>
</evidence>
<dbReference type="EMBL" id="CP009687">
    <property type="protein sequence ID" value="AKL96268.1"/>
    <property type="molecule type" value="Genomic_DNA"/>
</dbReference>
<dbReference type="Proteomes" id="UP000035704">
    <property type="component" value="Chromosome"/>
</dbReference>
<evidence type="ECO:0000256" key="4">
    <source>
        <dbReference type="ARBA" id="ARBA00022989"/>
    </source>
</evidence>
<dbReference type="AlphaFoldDB" id="A0A0G3WD36"/>
<dbReference type="Pfam" id="PF00990">
    <property type="entry name" value="GGDEF"/>
    <property type="match status" value="1"/>
</dbReference>
<dbReference type="Gene3D" id="3.30.70.270">
    <property type="match status" value="1"/>
</dbReference>
<evidence type="ECO:0000259" key="7">
    <source>
        <dbReference type="PROSITE" id="PS50883"/>
    </source>
</evidence>
<proteinExistence type="predicted"/>
<dbReference type="PROSITE" id="PS50887">
    <property type="entry name" value="GGDEF"/>
    <property type="match status" value="1"/>
</dbReference>
<dbReference type="Pfam" id="PF00563">
    <property type="entry name" value="EAL"/>
    <property type="match status" value="1"/>
</dbReference>
<dbReference type="PROSITE" id="PS50883">
    <property type="entry name" value="EAL"/>
    <property type="match status" value="1"/>
</dbReference>
<dbReference type="GO" id="GO:0005886">
    <property type="term" value="C:plasma membrane"/>
    <property type="evidence" value="ECO:0007669"/>
    <property type="project" value="UniProtKB-SubCell"/>
</dbReference>
<keyword evidence="11" id="KW-1185">Reference proteome</keyword>
<dbReference type="InterPro" id="IPR029787">
    <property type="entry name" value="Nucleotide_cyclase"/>
</dbReference>
<evidence type="ECO:0000256" key="2">
    <source>
        <dbReference type="ARBA" id="ARBA00022475"/>
    </source>
</evidence>
<dbReference type="Pfam" id="PF00672">
    <property type="entry name" value="HAMP"/>
    <property type="match status" value="1"/>
</dbReference>
<protein>
    <submittedName>
        <fullName evidence="10">Diguanylate cyclase/phosphodiesterase with extracellular sensor</fullName>
    </submittedName>
</protein>
<evidence type="ECO:0000256" key="5">
    <source>
        <dbReference type="ARBA" id="ARBA00023136"/>
    </source>
</evidence>
<dbReference type="InterPro" id="IPR029151">
    <property type="entry name" value="Sensor-like_sf"/>
</dbReference>
<feature type="transmembrane region" description="Helical" evidence="6">
    <location>
        <begin position="290"/>
        <end position="315"/>
    </location>
</feature>
<dbReference type="SMART" id="SM00304">
    <property type="entry name" value="HAMP"/>
    <property type="match status" value="1"/>
</dbReference>
<evidence type="ECO:0000256" key="1">
    <source>
        <dbReference type="ARBA" id="ARBA00004651"/>
    </source>
</evidence>
<dbReference type="NCBIfam" id="TIGR00254">
    <property type="entry name" value="GGDEF"/>
    <property type="match status" value="1"/>
</dbReference>
<evidence type="ECO:0000313" key="11">
    <source>
        <dbReference type="Proteomes" id="UP000035704"/>
    </source>
</evidence>
<dbReference type="Gene3D" id="3.20.20.450">
    <property type="entry name" value="EAL domain"/>
    <property type="match status" value="1"/>
</dbReference>
<dbReference type="InterPro" id="IPR001633">
    <property type="entry name" value="EAL_dom"/>
</dbReference>
<dbReference type="InterPro" id="IPR043128">
    <property type="entry name" value="Rev_trsase/Diguanyl_cyclase"/>
</dbReference>
<dbReference type="CDD" id="cd12914">
    <property type="entry name" value="PDC1_DGC_like"/>
    <property type="match status" value="1"/>
</dbReference>
<keyword evidence="4 6" id="KW-1133">Transmembrane helix</keyword>
<organism evidence="10 11">
    <name type="scientific">Clostridium aceticum</name>
    <dbReference type="NCBI Taxonomy" id="84022"/>
    <lineage>
        <taxon>Bacteria</taxon>
        <taxon>Bacillati</taxon>
        <taxon>Bacillota</taxon>
        <taxon>Clostridia</taxon>
        <taxon>Eubacteriales</taxon>
        <taxon>Clostridiaceae</taxon>
        <taxon>Clostridium</taxon>
    </lineage>
</organism>
<dbReference type="SUPFAM" id="SSF55073">
    <property type="entry name" value="Nucleotide cyclase"/>
    <property type="match status" value="1"/>
</dbReference>
<dbReference type="STRING" id="84022.CACET_c28230"/>
<dbReference type="PANTHER" id="PTHR44757">
    <property type="entry name" value="DIGUANYLATE CYCLASE DGCP"/>
    <property type="match status" value="1"/>
</dbReference>
<feature type="transmembrane region" description="Helical" evidence="6">
    <location>
        <begin position="16"/>
        <end position="38"/>
    </location>
</feature>
<sequence length="796" mass="90410">MTVVNILKHRSIKQKFFSMIITGIILLAFIFISFYSLFTKSVVVNMLHENNLNSTEAYANIVGYWLQERTNEIELYAENTVVKTMDLEKVQPYLQREMERKSHIYDALFIAEADGTYHTQTVTYAGNLAQRYYFPKVMMGEKVFSDPLISLATNEYISVIAVPIRNQEGEIIGLMGGGLNLAKLYYLIEVLKIENREKTESYSYIVDKLGRIITHPNETYIFQENIRVPSSVVGLEVVEVAEKILAQKKGQTIYTHNQIESDVYFHEIPNTDGWKIVSKVPTYNAANSMLMFHTLLITTGILVVVLGIIGGSLLVNKNTKPIIDLKEAFDKASKGDLTVRAETKYSDELGEAGKSFNLMMEKISALTYYDAVTGLPNRNYMIEELAMKFGHKKSGKKKLSIVLFTLSKFKTINDMYGFEIGDEVLREVANRIKEKVGLNNKVIRMTGDDFIVLFYEMGTKSKVIRKTEDLLEYMSQPFMIKSHSLHIHASAGIVFCPEDGDDVDTLLKNVSAAKIRAKAKGRSQYQIYSKTISKQLSEEMVIEKYLYEAAENQDFMLYYQPFIDMEAGKVVGTEALIRWYHPKKGFIPPDKFIPLAEKTGLIVPIGNWVLQEACRQNKAWQDQGYKPITMSINISALQFARDDFIEVVKCTLKEVGLAPEYIALEITEGIAVENIEENILKLRQLKELGVKISIDDFGTGFSSLSYFTKFPIDSLKIDRSFIQNITNCPQSRAIVSTIISMGRALGIENIAEGIETKNQLDFIKKENCNKAQGYLFSKPITPKDFEKLLIDNKKYS</sequence>
<keyword evidence="3 6" id="KW-0812">Transmembrane</keyword>
<accession>A0A0G3WD36</accession>
<evidence type="ECO:0000259" key="8">
    <source>
        <dbReference type="PROSITE" id="PS50885"/>
    </source>
</evidence>
<dbReference type="KEGG" id="cace:CACET_c28230"/>
<dbReference type="GO" id="GO:0007165">
    <property type="term" value="P:signal transduction"/>
    <property type="evidence" value="ECO:0007669"/>
    <property type="project" value="InterPro"/>
</dbReference>
<dbReference type="PANTHER" id="PTHR44757:SF2">
    <property type="entry name" value="BIOFILM ARCHITECTURE MAINTENANCE PROTEIN MBAA"/>
    <property type="match status" value="1"/>
</dbReference>
<keyword evidence="2" id="KW-1003">Cell membrane</keyword>
<keyword evidence="5 6" id="KW-0472">Membrane</keyword>
<dbReference type="PATRIC" id="fig|84022.6.peg.2865"/>
<dbReference type="CDD" id="cd01949">
    <property type="entry name" value="GGDEF"/>
    <property type="match status" value="1"/>
</dbReference>
<name>A0A0G3WD36_9CLOT</name>
<evidence type="ECO:0000313" key="10">
    <source>
        <dbReference type="EMBL" id="AKL96268.1"/>
    </source>
</evidence>